<feature type="region of interest" description="Disordered" evidence="1">
    <location>
        <begin position="74"/>
        <end position="107"/>
    </location>
</feature>
<feature type="compositionally biased region" description="Basic and acidic residues" evidence="1">
    <location>
        <begin position="316"/>
        <end position="334"/>
    </location>
</feature>
<gene>
    <name evidence="3" type="ORF">P691DRAFT_779755</name>
</gene>
<reference evidence="3" key="1">
    <citation type="submission" date="2020-11" db="EMBL/GenBank/DDBJ databases">
        <authorList>
            <consortium name="DOE Joint Genome Institute"/>
            <person name="Ahrendt S."/>
            <person name="Riley R."/>
            <person name="Andreopoulos W."/>
            <person name="Labutti K."/>
            <person name="Pangilinan J."/>
            <person name="Ruiz-Duenas F.J."/>
            <person name="Barrasa J.M."/>
            <person name="Sanchez-Garcia M."/>
            <person name="Camarero S."/>
            <person name="Miyauchi S."/>
            <person name="Serrano A."/>
            <person name="Linde D."/>
            <person name="Babiker R."/>
            <person name="Drula E."/>
            <person name="Ayuso-Fernandez I."/>
            <person name="Pacheco R."/>
            <person name="Padilla G."/>
            <person name="Ferreira P."/>
            <person name="Barriuso J."/>
            <person name="Kellner H."/>
            <person name="Castanera R."/>
            <person name="Alfaro M."/>
            <person name="Ramirez L."/>
            <person name="Pisabarro A.G."/>
            <person name="Kuo A."/>
            <person name="Tritt A."/>
            <person name="Lipzen A."/>
            <person name="He G."/>
            <person name="Yan M."/>
            <person name="Ng V."/>
            <person name="Cullen D."/>
            <person name="Martin F."/>
            <person name="Rosso M.-N."/>
            <person name="Henrissat B."/>
            <person name="Hibbett D."/>
            <person name="Martinez A.T."/>
            <person name="Grigoriev I.V."/>
        </authorList>
    </citation>
    <scope>NUCLEOTIDE SEQUENCE</scope>
    <source>
        <strain evidence="3">MF-IS2</strain>
    </source>
</reference>
<dbReference type="AlphaFoldDB" id="A0A9P5WZ74"/>
<name>A0A9P5WZ74_9AGAR</name>
<dbReference type="EMBL" id="MU151852">
    <property type="protein sequence ID" value="KAF9441583.1"/>
    <property type="molecule type" value="Genomic_DNA"/>
</dbReference>
<dbReference type="Proteomes" id="UP000807342">
    <property type="component" value="Unassembled WGS sequence"/>
</dbReference>
<feature type="transmembrane region" description="Helical" evidence="2">
    <location>
        <begin position="220"/>
        <end position="241"/>
    </location>
</feature>
<organism evidence="3 4">
    <name type="scientific">Macrolepiota fuliginosa MF-IS2</name>
    <dbReference type="NCBI Taxonomy" id="1400762"/>
    <lineage>
        <taxon>Eukaryota</taxon>
        <taxon>Fungi</taxon>
        <taxon>Dikarya</taxon>
        <taxon>Basidiomycota</taxon>
        <taxon>Agaricomycotina</taxon>
        <taxon>Agaricomycetes</taxon>
        <taxon>Agaricomycetidae</taxon>
        <taxon>Agaricales</taxon>
        <taxon>Agaricineae</taxon>
        <taxon>Agaricaceae</taxon>
        <taxon>Macrolepiota</taxon>
    </lineage>
</organism>
<evidence type="ECO:0000313" key="4">
    <source>
        <dbReference type="Proteomes" id="UP000807342"/>
    </source>
</evidence>
<keyword evidence="2" id="KW-0472">Membrane</keyword>
<feature type="region of interest" description="Disordered" evidence="1">
    <location>
        <begin position="297"/>
        <end position="334"/>
    </location>
</feature>
<keyword evidence="2" id="KW-1133">Transmembrane helix</keyword>
<evidence type="ECO:0000256" key="2">
    <source>
        <dbReference type="SAM" id="Phobius"/>
    </source>
</evidence>
<keyword evidence="2" id="KW-0812">Transmembrane</keyword>
<dbReference type="CDD" id="cd12087">
    <property type="entry name" value="TM_EGFR-like"/>
    <property type="match status" value="1"/>
</dbReference>
<evidence type="ECO:0000256" key="1">
    <source>
        <dbReference type="SAM" id="MobiDB-lite"/>
    </source>
</evidence>
<keyword evidence="4" id="KW-1185">Reference proteome</keyword>
<comment type="caution">
    <text evidence="3">The sequence shown here is derived from an EMBL/GenBank/DDBJ whole genome shotgun (WGS) entry which is preliminary data.</text>
</comment>
<evidence type="ECO:0000313" key="3">
    <source>
        <dbReference type="EMBL" id="KAF9441583.1"/>
    </source>
</evidence>
<proteinExistence type="predicted"/>
<feature type="region of interest" description="Disordered" evidence="1">
    <location>
        <begin position="395"/>
        <end position="415"/>
    </location>
</feature>
<sequence length="415" mass="44672">MAPLTDPRPRFSYKVWDGWSSINTTKSVNVLLESDDGWHQPEDLTIYDSSPLRPSRIVRVGHSPALGFNAVTGLPSSDPPTQTPNGHGFITPCPTPGFPPATQTPQVRPTSTQVLVTGINTGLLFFDHSPSATVTGFLMLASTGEAPTSKLVTTTFVTSDVFTTHIVTTSTLSNGHRERLTLTSSGTRRITTTAKIVAQTGPTGSSNGPPEGKGGLQQGAIGGVIGATILVILGLVVFFVFRHKHRKLVISPSSFVTSEPPAPRMTEISTPVLPRPFLALTPAIQYYVTKVQRGGNKQISPPLLRPQYNQAPNAGDNRDPFRDPKIPGEDIPEREVQGARNALGRLQRLTSQLEAGLLELNNLARPTHLSGDECTQLTTGSTTPFNQRHGHLSVVSNETNHSAVPPSYHSERGHY</sequence>
<accession>A0A9P5WZ74</accession>
<protein>
    <submittedName>
        <fullName evidence="3">Uncharacterized protein</fullName>
    </submittedName>
</protein>